<dbReference type="RefSeq" id="WP_046502297.1">
    <property type="nucleotide sequence ID" value="NZ_LN831776.1"/>
</dbReference>
<proteinExistence type="predicted"/>
<dbReference type="KEGG" id="pri:PRIO_2217"/>
<dbReference type="AlphaFoldDB" id="A0A0E4CVW6"/>
<sequence length="79" mass="9123">MDNIKTTIYKELMEKAKSDQEFFNKLINEPHQILSEINITDAAIREQILSMTPEKAFYGVFALGNSEVVSHCCHEQYDI</sequence>
<protein>
    <recommendedName>
        <fullName evidence="3">Nif11 domain-containing protein</fullName>
    </recommendedName>
</protein>
<dbReference type="PATRIC" id="fig|1073571.4.peg.2349"/>
<accession>A0A0E4CVW6</accession>
<reference evidence="2" key="1">
    <citation type="submission" date="2015-03" db="EMBL/GenBank/DDBJ databases">
        <authorList>
            <person name="Wibberg D."/>
        </authorList>
    </citation>
    <scope>NUCLEOTIDE SEQUENCE [LARGE SCALE GENOMIC DNA]</scope>
</reference>
<name>A0A0E4CVW6_9BACL</name>
<dbReference type="HOGENOM" id="CLU_2602762_0_0_9"/>
<dbReference type="EMBL" id="LN831776">
    <property type="protein sequence ID" value="CQR54626.1"/>
    <property type="molecule type" value="Genomic_DNA"/>
</dbReference>
<dbReference type="Proteomes" id="UP000033163">
    <property type="component" value="Chromosome I"/>
</dbReference>
<organism evidence="1 2">
    <name type="scientific">Paenibacillus riograndensis SBR5</name>
    <dbReference type="NCBI Taxonomy" id="1073571"/>
    <lineage>
        <taxon>Bacteria</taxon>
        <taxon>Bacillati</taxon>
        <taxon>Bacillota</taxon>
        <taxon>Bacilli</taxon>
        <taxon>Bacillales</taxon>
        <taxon>Paenibacillaceae</taxon>
        <taxon>Paenibacillus</taxon>
        <taxon>Paenibacillus sonchi group</taxon>
    </lineage>
</organism>
<evidence type="ECO:0000313" key="1">
    <source>
        <dbReference type="EMBL" id="CQR54626.1"/>
    </source>
</evidence>
<gene>
    <name evidence="1" type="ORF">PRIO_2217</name>
</gene>
<evidence type="ECO:0008006" key="3">
    <source>
        <dbReference type="Google" id="ProtNLM"/>
    </source>
</evidence>
<evidence type="ECO:0000313" key="2">
    <source>
        <dbReference type="Proteomes" id="UP000033163"/>
    </source>
</evidence>